<comment type="caution">
    <text evidence="1">Lacks conserved residue(s) required for the propagation of feature annotation.</text>
</comment>
<evidence type="ECO:0000313" key="4">
    <source>
        <dbReference type="EMBL" id="BAL89075.1"/>
    </source>
</evidence>
<dbReference type="EMBL" id="AP012319">
    <property type="protein sequence ID" value="BAL89075.1"/>
    <property type="molecule type" value="Genomic_DNA"/>
</dbReference>
<dbReference type="InterPro" id="IPR036850">
    <property type="entry name" value="NDK-like_dom_sf"/>
</dbReference>
<reference evidence="4 5" key="1">
    <citation type="submission" date="2012-02" db="EMBL/GenBank/DDBJ databases">
        <title>Complete genome sequence of Actinoplanes missouriensis 431 (= NBRC 102363).</title>
        <authorList>
            <person name="Ohnishi Y."/>
            <person name="Ishikawa J."/>
            <person name="Sekine M."/>
            <person name="Hosoyama A."/>
            <person name="Harada T."/>
            <person name="Narita H."/>
            <person name="Hata T."/>
            <person name="Konno Y."/>
            <person name="Tutikane K."/>
            <person name="Fujita N."/>
            <person name="Horinouchi S."/>
            <person name="Hayakawa M."/>
        </authorList>
    </citation>
    <scope>NUCLEOTIDE SEQUENCE [LARGE SCALE GENOMIC DNA]</scope>
    <source>
        <strain evidence="5">ATCC 14538 / DSM 43046 / CBS 188.64 / JCM 3121 / NBRC 102363 / NCIMB 12654 / NRRL B-3342 / UNCC 431</strain>
    </source>
</reference>
<dbReference type="HOGENOM" id="CLU_808063_0_0_11"/>
<keyword evidence="5" id="KW-1185">Reference proteome</keyword>
<dbReference type="SUPFAM" id="SSF54919">
    <property type="entry name" value="Nucleoside diphosphate kinase, NDK"/>
    <property type="match status" value="1"/>
</dbReference>
<sequence>MTPGGPYHGSPRPPTEEPAITAFLLLKPDCLRLGLTGEAEEAIIEAGLRIERRQTMVLSPADTRFLWSEYTDDGHVLARAFLDRYLTTGPSEALLVSGDDAFEGARRVKRRLRSRHALGMFANVVHAAETPAELARQRGYLFDGVTTAAAARHRPKGMDFRSVFDVPGLVEDLWPMLREDLPAPPPFPLDGSGTSVLVLGGDRDHTLDSTVSAIWPALPGVDPAHAVLLALSADRTGGFPIARGNRRSVARGHRALIEHGIRYCWQVSADEAGLPPAPPPARWKPPARPEPQTQPELQARPEPQDRPDACPVLPAPRHAHSAHPAGSAAAGPAAAASAPPPSR</sequence>
<dbReference type="SMART" id="SM00562">
    <property type="entry name" value="NDK"/>
    <property type="match status" value="1"/>
</dbReference>
<protein>
    <recommendedName>
        <fullName evidence="3">Nucleoside diphosphate kinase-like domain-containing protein</fullName>
    </recommendedName>
</protein>
<gene>
    <name evidence="4" type="ordered locus">AMIS_38550</name>
</gene>
<dbReference type="Proteomes" id="UP000007882">
    <property type="component" value="Chromosome"/>
</dbReference>
<feature type="compositionally biased region" description="Low complexity" evidence="2">
    <location>
        <begin position="322"/>
        <end position="337"/>
    </location>
</feature>
<feature type="domain" description="Nucleoside diphosphate kinase-like" evidence="3">
    <location>
        <begin position="23"/>
        <end position="149"/>
    </location>
</feature>
<dbReference type="Gene3D" id="3.30.70.141">
    <property type="entry name" value="Nucleoside diphosphate kinase-like domain"/>
    <property type="match status" value="1"/>
</dbReference>
<name>I0H7T8_ACTM4</name>
<feature type="compositionally biased region" description="Pro residues" evidence="2">
    <location>
        <begin position="275"/>
        <end position="289"/>
    </location>
</feature>
<dbReference type="AlphaFoldDB" id="I0H7T8"/>
<proteinExistence type="inferred from homology"/>
<evidence type="ECO:0000256" key="2">
    <source>
        <dbReference type="SAM" id="MobiDB-lite"/>
    </source>
</evidence>
<evidence type="ECO:0000313" key="5">
    <source>
        <dbReference type="Proteomes" id="UP000007882"/>
    </source>
</evidence>
<evidence type="ECO:0000259" key="3">
    <source>
        <dbReference type="SMART" id="SM00562"/>
    </source>
</evidence>
<dbReference type="eggNOG" id="COG0105">
    <property type="taxonomic scope" value="Bacteria"/>
</dbReference>
<dbReference type="KEGG" id="ams:AMIS_38550"/>
<organism evidence="4 5">
    <name type="scientific">Actinoplanes missouriensis (strain ATCC 14538 / DSM 43046 / CBS 188.64 / JCM 3121 / NBRC 102363 / NCIMB 12654 / NRRL B-3342 / UNCC 431)</name>
    <dbReference type="NCBI Taxonomy" id="512565"/>
    <lineage>
        <taxon>Bacteria</taxon>
        <taxon>Bacillati</taxon>
        <taxon>Actinomycetota</taxon>
        <taxon>Actinomycetes</taxon>
        <taxon>Micromonosporales</taxon>
        <taxon>Micromonosporaceae</taxon>
        <taxon>Actinoplanes</taxon>
    </lineage>
</organism>
<dbReference type="Pfam" id="PF00334">
    <property type="entry name" value="NDK"/>
    <property type="match status" value="1"/>
</dbReference>
<feature type="region of interest" description="Disordered" evidence="2">
    <location>
        <begin position="274"/>
        <end position="343"/>
    </location>
</feature>
<dbReference type="OrthoDB" id="5176210at2"/>
<dbReference type="STRING" id="512565.AMIS_38550"/>
<evidence type="ECO:0000256" key="1">
    <source>
        <dbReference type="PROSITE-ProRule" id="PRU00706"/>
    </source>
</evidence>
<comment type="similarity">
    <text evidence="1">Belongs to the NDK family.</text>
</comment>
<dbReference type="PROSITE" id="PS51374">
    <property type="entry name" value="NDPK_LIKE"/>
    <property type="match status" value="1"/>
</dbReference>
<dbReference type="InterPro" id="IPR034907">
    <property type="entry name" value="NDK-like_dom"/>
</dbReference>
<accession>I0H7T8</accession>